<evidence type="ECO:0000313" key="3">
    <source>
        <dbReference type="Proteomes" id="UP001266305"/>
    </source>
</evidence>
<feature type="region of interest" description="Disordered" evidence="1">
    <location>
        <begin position="12"/>
        <end position="57"/>
    </location>
</feature>
<evidence type="ECO:0000256" key="1">
    <source>
        <dbReference type="SAM" id="MobiDB-lite"/>
    </source>
</evidence>
<name>A0ABQ9V7R3_SAGOE</name>
<dbReference type="EMBL" id="JASSZA010000007">
    <property type="protein sequence ID" value="KAK2105186.1"/>
    <property type="molecule type" value="Genomic_DNA"/>
</dbReference>
<proteinExistence type="predicted"/>
<feature type="compositionally biased region" description="Polar residues" evidence="1">
    <location>
        <begin position="12"/>
        <end position="28"/>
    </location>
</feature>
<evidence type="ECO:0000313" key="2">
    <source>
        <dbReference type="EMBL" id="KAK2105186.1"/>
    </source>
</evidence>
<gene>
    <name evidence="2" type="ORF">P7K49_014700</name>
</gene>
<reference evidence="2 3" key="1">
    <citation type="submission" date="2023-05" db="EMBL/GenBank/DDBJ databases">
        <title>B98-5 Cell Line De Novo Hybrid Assembly: An Optical Mapping Approach.</title>
        <authorList>
            <person name="Kananen K."/>
            <person name="Auerbach J.A."/>
            <person name="Kautto E."/>
            <person name="Blachly J.S."/>
        </authorList>
    </citation>
    <scope>NUCLEOTIDE SEQUENCE [LARGE SCALE GENOMIC DNA]</scope>
    <source>
        <strain evidence="2">B95-8</strain>
        <tissue evidence="2">Cell line</tissue>
    </source>
</reference>
<organism evidence="2 3">
    <name type="scientific">Saguinus oedipus</name>
    <name type="common">Cotton-top tamarin</name>
    <name type="synonym">Oedipomidas oedipus</name>
    <dbReference type="NCBI Taxonomy" id="9490"/>
    <lineage>
        <taxon>Eukaryota</taxon>
        <taxon>Metazoa</taxon>
        <taxon>Chordata</taxon>
        <taxon>Craniata</taxon>
        <taxon>Vertebrata</taxon>
        <taxon>Euteleostomi</taxon>
        <taxon>Mammalia</taxon>
        <taxon>Eutheria</taxon>
        <taxon>Euarchontoglires</taxon>
        <taxon>Primates</taxon>
        <taxon>Haplorrhini</taxon>
        <taxon>Platyrrhini</taxon>
        <taxon>Cebidae</taxon>
        <taxon>Callitrichinae</taxon>
        <taxon>Saguinus</taxon>
    </lineage>
</organism>
<sequence length="66" mass="6711">SVDFGLGACDQAANQGQKARSLHPQSLLETEPAKEQETGSDDLGSGTLKSSGGGCAQPCLDAACRF</sequence>
<accession>A0ABQ9V7R3</accession>
<feature type="non-terminal residue" evidence="2">
    <location>
        <position position="66"/>
    </location>
</feature>
<evidence type="ECO:0008006" key="4">
    <source>
        <dbReference type="Google" id="ProtNLM"/>
    </source>
</evidence>
<keyword evidence="3" id="KW-1185">Reference proteome</keyword>
<comment type="caution">
    <text evidence="2">The sequence shown here is derived from an EMBL/GenBank/DDBJ whole genome shotgun (WGS) entry which is preliminary data.</text>
</comment>
<protein>
    <recommendedName>
        <fullName evidence="4">Androgen receptor</fullName>
    </recommendedName>
</protein>
<dbReference type="Proteomes" id="UP001266305">
    <property type="component" value="Unassembled WGS sequence"/>
</dbReference>
<feature type="non-terminal residue" evidence="2">
    <location>
        <position position="1"/>
    </location>
</feature>
<feature type="compositionally biased region" description="Low complexity" evidence="1">
    <location>
        <begin position="41"/>
        <end position="50"/>
    </location>
</feature>